<proteinExistence type="predicted"/>
<protein>
    <recommendedName>
        <fullName evidence="1">Integrase zinc-binding domain-containing protein</fullName>
    </recommendedName>
</protein>
<dbReference type="Gramene" id="Psat03G0008900-T1">
    <property type="protein sequence ID" value="KAI5423728.1"/>
    <property type="gene ID" value="KIW84_030089"/>
</dbReference>
<dbReference type="InterPro" id="IPR041588">
    <property type="entry name" value="Integrase_H2C2"/>
</dbReference>
<accession>A0A9D5AVS1</accession>
<evidence type="ECO:0000313" key="2">
    <source>
        <dbReference type="EMBL" id="KAI5423728.1"/>
    </source>
</evidence>
<dbReference type="Proteomes" id="UP001058974">
    <property type="component" value="Chromosome 3"/>
</dbReference>
<evidence type="ECO:0000313" key="3">
    <source>
        <dbReference type="Proteomes" id="UP001058974"/>
    </source>
</evidence>
<dbReference type="AlphaFoldDB" id="A0A9D5AVS1"/>
<evidence type="ECO:0000259" key="1">
    <source>
        <dbReference type="Pfam" id="PF17921"/>
    </source>
</evidence>
<keyword evidence="3" id="KW-1185">Reference proteome</keyword>
<feature type="domain" description="Integrase zinc-binding" evidence="1">
    <location>
        <begin position="8"/>
        <end position="47"/>
    </location>
</feature>
<dbReference type="EMBL" id="JAMSHJ010000003">
    <property type="protein sequence ID" value="KAI5423728.1"/>
    <property type="molecule type" value="Genomic_DNA"/>
</dbReference>
<organism evidence="2 3">
    <name type="scientific">Pisum sativum</name>
    <name type="common">Garden pea</name>
    <name type="synonym">Lathyrus oleraceus</name>
    <dbReference type="NCBI Taxonomy" id="3888"/>
    <lineage>
        <taxon>Eukaryota</taxon>
        <taxon>Viridiplantae</taxon>
        <taxon>Streptophyta</taxon>
        <taxon>Embryophyta</taxon>
        <taxon>Tracheophyta</taxon>
        <taxon>Spermatophyta</taxon>
        <taxon>Magnoliopsida</taxon>
        <taxon>eudicotyledons</taxon>
        <taxon>Gunneridae</taxon>
        <taxon>Pentapetalae</taxon>
        <taxon>rosids</taxon>
        <taxon>fabids</taxon>
        <taxon>Fabales</taxon>
        <taxon>Fabaceae</taxon>
        <taxon>Papilionoideae</taxon>
        <taxon>50 kb inversion clade</taxon>
        <taxon>NPAAA clade</taxon>
        <taxon>Hologalegina</taxon>
        <taxon>IRL clade</taxon>
        <taxon>Fabeae</taxon>
        <taxon>Lathyrus</taxon>
    </lineage>
</organism>
<dbReference type="Gramene" id="Psat3g001360.1">
    <property type="protein sequence ID" value="Psat3g001360.1.cds1"/>
    <property type="gene ID" value="Psat3g001360"/>
</dbReference>
<name>A0A9D5AVS1_PEA</name>
<gene>
    <name evidence="2" type="ORF">KIW84_030089</name>
</gene>
<comment type="caution">
    <text evidence="2">The sequence shown here is derived from an EMBL/GenBank/DDBJ whole genome shotgun (WGS) entry which is preliminary data.</text>
</comment>
<dbReference type="Pfam" id="PF17921">
    <property type="entry name" value="Integrase_H2C2"/>
    <property type="match status" value="1"/>
</dbReference>
<dbReference type="Gene3D" id="1.10.340.70">
    <property type="match status" value="1"/>
</dbReference>
<sequence>MFIPATSPLKKTLWEKFHSSPIGGHSGIHRTFVRLQENVFWYGMCKDGPAEIEEELIPQLRPKRNIVKPK</sequence>
<reference evidence="2 3" key="1">
    <citation type="journal article" date="2022" name="Nat. Genet.">
        <title>Improved pea reference genome and pan-genome highlight genomic features and evolutionary characteristics.</title>
        <authorList>
            <person name="Yang T."/>
            <person name="Liu R."/>
            <person name="Luo Y."/>
            <person name="Hu S."/>
            <person name="Wang D."/>
            <person name="Wang C."/>
            <person name="Pandey M.K."/>
            <person name="Ge S."/>
            <person name="Xu Q."/>
            <person name="Li N."/>
            <person name="Li G."/>
            <person name="Huang Y."/>
            <person name="Saxena R.K."/>
            <person name="Ji Y."/>
            <person name="Li M."/>
            <person name="Yan X."/>
            <person name="He Y."/>
            <person name="Liu Y."/>
            <person name="Wang X."/>
            <person name="Xiang C."/>
            <person name="Varshney R.K."/>
            <person name="Ding H."/>
            <person name="Gao S."/>
            <person name="Zong X."/>
        </authorList>
    </citation>
    <scope>NUCLEOTIDE SEQUENCE [LARGE SCALE GENOMIC DNA]</scope>
    <source>
        <strain evidence="2 3">cv. Zhongwan 6</strain>
    </source>
</reference>